<proteinExistence type="predicted"/>
<protein>
    <submittedName>
        <fullName evidence="2">Uncharacterized protein</fullName>
    </submittedName>
</protein>
<dbReference type="AlphaFoldDB" id="A0A0X8JGQ3"/>
<accession>A0A0X8JGQ3</accession>
<dbReference type="InterPro" id="IPR015424">
    <property type="entry name" value="PyrdxlP-dep_Trfase"/>
</dbReference>
<evidence type="ECO:0000256" key="1">
    <source>
        <dbReference type="SAM" id="MobiDB-lite"/>
    </source>
</evidence>
<reference evidence="3" key="1">
    <citation type="submission" date="2016-02" db="EMBL/GenBank/DDBJ databases">
        <authorList>
            <person name="Holder M.E."/>
            <person name="Ajami N.J."/>
            <person name="Petrosino J.F."/>
        </authorList>
    </citation>
    <scope>NUCLEOTIDE SEQUENCE [LARGE SCALE GENOMIC DNA]</scope>
    <source>
        <strain evidence="3">CCUG 36733</strain>
    </source>
</reference>
<keyword evidence="3" id="KW-1185">Reference proteome</keyword>
<dbReference type="Proteomes" id="UP000065220">
    <property type="component" value="Chromosome"/>
</dbReference>
<evidence type="ECO:0000313" key="2">
    <source>
        <dbReference type="EMBL" id="AMD88379.1"/>
    </source>
</evidence>
<sequence>MSVTTGSRAPGHRSAATGGRVLVGNGKQALALVARRLRGLGVRAVLVPAYRCATMAAPFELEGLRVRGVPCGADLLMDAGALQQALVVEPGAAVLHCETYGAAAGAGLRAALRTAREAGSAVVLDASHSVLDRAVLLRAGAGAAGTADDGATDSSRAGDGRTAGGPADDDGPWDVVVASLRKTLPVPDGALLVWSGEGWTRGWDPAGDLVGRAPVDEGSTALGAALAAAVARLRALAPGAPGFGTARLEVCELAERHEDAIEEALSPVAAGEAVVEALGRAAGGEAAWRGATAQDLRIRLGEALRVAAAPSGTPRGTRGADAVGAGPGRAPGPALRVLDAPWSGAVAVTGRAQALTALAEDLSARGLWGPALWDGSDAVGGRAVLARPLDWPGALIAAGRSGAWEDLGGEERVTGWPLVVTLPTDRPERVEELVAVVVRAAALG</sequence>
<dbReference type="KEGG" id="ard:AXF14_02360"/>
<feature type="region of interest" description="Disordered" evidence="1">
    <location>
        <begin position="144"/>
        <end position="172"/>
    </location>
</feature>
<gene>
    <name evidence="2" type="ORF">AXF14_02360</name>
</gene>
<name>A0A0X8JGQ3_ACTRD</name>
<dbReference type="InterPro" id="IPR015421">
    <property type="entry name" value="PyrdxlP-dep_Trfase_major"/>
</dbReference>
<dbReference type="EMBL" id="CP014228">
    <property type="protein sequence ID" value="AMD88379.1"/>
    <property type="molecule type" value="Genomic_DNA"/>
</dbReference>
<evidence type="ECO:0000313" key="3">
    <source>
        <dbReference type="Proteomes" id="UP000065220"/>
    </source>
</evidence>
<feature type="compositionally biased region" description="Low complexity" evidence="1">
    <location>
        <begin position="144"/>
        <end position="153"/>
    </location>
</feature>
<dbReference type="Gene3D" id="3.40.640.10">
    <property type="entry name" value="Type I PLP-dependent aspartate aminotransferase-like (Major domain)"/>
    <property type="match status" value="1"/>
</dbReference>
<dbReference type="SUPFAM" id="SSF53383">
    <property type="entry name" value="PLP-dependent transferases"/>
    <property type="match status" value="1"/>
</dbReference>
<organism evidence="2 3">
    <name type="scientific">Actinomyces radicidentis</name>
    <dbReference type="NCBI Taxonomy" id="111015"/>
    <lineage>
        <taxon>Bacteria</taxon>
        <taxon>Bacillati</taxon>
        <taxon>Actinomycetota</taxon>
        <taxon>Actinomycetes</taxon>
        <taxon>Actinomycetales</taxon>
        <taxon>Actinomycetaceae</taxon>
        <taxon>Actinomyces</taxon>
    </lineage>
</organism>
<dbReference type="STRING" id="111015.AXF14_02360"/>